<organism evidence="6 7">
    <name type="scientific">Paramecium tetraurelia</name>
    <dbReference type="NCBI Taxonomy" id="5888"/>
    <lineage>
        <taxon>Eukaryota</taxon>
        <taxon>Sar</taxon>
        <taxon>Alveolata</taxon>
        <taxon>Ciliophora</taxon>
        <taxon>Intramacronucleata</taxon>
        <taxon>Oligohymenophorea</taxon>
        <taxon>Peniculida</taxon>
        <taxon>Parameciidae</taxon>
        <taxon>Paramecium</taxon>
    </lineage>
</organism>
<dbReference type="Gene3D" id="2.10.220.10">
    <property type="entry name" value="Hormone Receptor, Insulin-like Growth Factor Receptor 1, Chain A, domain 2"/>
    <property type="match status" value="2"/>
</dbReference>
<accession>A0E8F1</accession>
<evidence type="ECO:0000259" key="5">
    <source>
        <dbReference type="SMART" id="SM00181"/>
    </source>
</evidence>
<evidence type="ECO:0000256" key="4">
    <source>
        <dbReference type="SAM" id="Phobius"/>
    </source>
</evidence>
<dbReference type="InParanoid" id="A0E8F1"/>
<proteinExistence type="predicted"/>
<dbReference type="OMA" id="EYCEDSK"/>
<keyword evidence="4" id="KW-1133">Transmembrane helix</keyword>
<feature type="domain" description="EGF-like" evidence="5">
    <location>
        <begin position="1025"/>
        <end position="1055"/>
    </location>
</feature>
<feature type="domain" description="EGF-like" evidence="5">
    <location>
        <begin position="1519"/>
        <end position="1550"/>
    </location>
</feature>
<evidence type="ECO:0000256" key="1">
    <source>
        <dbReference type="ARBA" id="ARBA00022729"/>
    </source>
</evidence>
<feature type="domain" description="EGF-like" evidence="5">
    <location>
        <begin position="398"/>
        <end position="428"/>
    </location>
</feature>
<evidence type="ECO:0000313" key="7">
    <source>
        <dbReference type="Proteomes" id="UP000000600"/>
    </source>
</evidence>
<evidence type="ECO:0000313" key="6">
    <source>
        <dbReference type="EMBL" id="CAK91568.1"/>
    </source>
</evidence>
<dbReference type="NCBIfam" id="TIGR02232">
    <property type="entry name" value="myxo_disulf_rpt"/>
    <property type="match status" value="4"/>
</dbReference>
<dbReference type="SMART" id="SM00181">
    <property type="entry name" value="EGF"/>
    <property type="match status" value="9"/>
</dbReference>
<feature type="domain" description="EGF-like" evidence="5">
    <location>
        <begin position="749"/>
        <end position="790"/>
    </location>
</feature>
<dbReference type="GeneID" id="5044750"/>
<dbReference type="SUPFAM" id="SSF57184">
    <property type="entry name" value="Growth factor receptor domain"/>
    <property type="match status" value="8"/>
</dbReference>
<dbReference type="InterPro" id="IPR009030">
    <property type="entry name" value="Growth_fac_rcpt_cys_sf"/>
</dbReference>
<evidence type="ECO:0000256" key="2">
    <source>
        <dbReference type="ARBA" id="ARBA00022737"/>
    </source>
</evidence>
<protein>
    <recommendedName>
        <fullName evidence="5">EGF-like domain-containing protein</fullName>
    </recommendedName>
</protein>
<dbReference type="InterPro" id="IPR006212">
    <property type="entry name" value="Furin_repeat"/>
</dbReference>
<keyword evidence="2" id="KW-0677">Repeat</keyword>
<feature type="transmembrane region" description="Helical" evidence="4">
    <location>
        <begin position="1829"/>
        <end position="1850"/>
    </location>
</feature>
<dbReference type="Proteomes" id="UP000000600">
    <property type="component" value="Unassembled WGS sequence"/>
</dbReference>
<gene>
    <name evidence="6" type="ORF">GSPATT00024297001</name>
</gene>
<dbReference type="HOGENOM" id="CLU_000581_1_0_1"/>
<feature type="domain" description="EGF-like" evidence="5">
    <location>
        <begin position="1151"/>
        <end position="1183"/>
    </location>
</feature>
<keyword evidence="7" id="KW-1185">Reference proteome</keyword>
<dbReference type="CDD" id="cd00064">
    <property type="entry name" value="FU"/>
    <property type="match status" value="1"/>
</dbReference>
<keyword evidence="4" id="KW-0812">Transmembrane</keyword>
<dbReference type="OrthoDB" id="313508at2759"/>
<dbReference type="PANTHER" id="PTHR38934">
    <property type="entry name" value="HYPHALLY REGULATED CELL WALL PROTEIN 1"/>
    <property type="match status" value="1"/>
</dbReference>
<keyword evidence="4" id="KW-0472">Membrane</keyword>
<dbReference type="InterPro" id="IPR000742">
    <property type="entry name" value="EGF"/>
</dbReference>
<keyword evidence="1" id="KW-0732">Signal</keyword>
<dbReference type="EMBL" id="CT868663">
    <property type="protein sequence ID" value="CAK91568.1"/>
    <property type="molecule type" value="Genomic_DNA"/>
</dbReference>
<feature type="domain" description="EGF-like" evidence="5">
    <location>
        <begin position="798"/>
        <end position="837"/>
    </location>
</feature>
<dbReference type="KEGG" id="ptm:GSPATT00024297001"/>
<dbReference type="Pfam" id="PF13948">
    <property type="entry name" value="DUF4215"/>
    <property type="match status" value="10"/>
</dbReference>
<keyword evidence="3" id="KW-1015">Disulfide bond</keyword>
<feature type="transmembrane region" description="Helical" evidence="4">
    <location>
        <begin position="1961"/>
        <end position="1990"/>
    </location>
</feature>
<feature type="domain" description="EGF-like" evidence="5">
    <location>
        <begin position="1093"/>
        <end position="1124"/>
    </location>
</feature>
<dbReference type="eggNOG" id="KOG3525">
    <property type="taxonomic scope" value="Eukaryota"/>
</dbReference>
<name>A0E8F1_PARTE</name>
<dbReference type="PANTHER" id="PTHR38934:SF6">
    <property type="entry name" value="CHROMOSOME UNDETERMINED SCAFFOLD_176, WHOLE GENOME SHOTGUN SEQUENCE"/>
    <property type="match status" value="1"/>
</dbReference>
<feature type="transmembrane region" description="Helical" evidence="4">
    <location>
        <begin position="1923"/>
        <end position="1941"/>
    </location>
</feature>
<evidence type="ECO:0000256" key="3">
    <source>
        <dbReference type="ARBA" id="ARBA00023157"/>
    </source>
</evidence>
<feature type="transmembrane region" description="Helical" evidence="4">
    <location>
        <begin position="2039"/>
        <end position="2061"/>
    </location>
</feature>
<sequence length="2094" mass="239163">MLIFFQIQFVIAQWEVYYSSFNRPSLIYCSDTTCPFGFKKHQSTQSALYKNCSNPKGTALILQDSQMSTISNYQYYPQNPYSSNHTIVFDVYYISQWNNDALIFEYKNQAYQFIYSTQNPLKFVNGACNSEQYDVRTYQISLPYTNQFTEIKFSLTNSLTKALIKNIHFSYISCHPTCKTCTGVGYNECTSCFSDVTLTDGICRCPQGKTQYGSKCREYCLLGYTDRRGRYCKEYPQSYFLYLHLIYFQYSKLINWDIIYDPKQLSNQNKKAGPLFGIFRYNEGASTIVNTTYYVYPLGVQLYLYTCNATPTNSGISLYLNNTYYSSIYYDGTNYIGNNIYIYQAATIVLSGCSSARAILLYANLKVEQGGFSFAIKGNFTSDNSGWYLVYAIMGSPQCPIYCLKCEKSYICSQCFSGYKLVSDGNCIKQCPKTSTLQNNICIKYDDVTKYSKYLIQLFYDFTVPDNIKSSFVLESSTSEDFQKGDEIYWSYTDTNVVYGGKYVWATARFSQIYTINSPHHSLTIYFDAIFGYKFDGVTGYLGYSVNNQTEQSVNKNSTVSINVTTPSPTLSISSQCYGATNNVQDKYCAIGFYYIVVHYCSPYCLQCTDENNCLQLDNSIDTSVIILNPSSCSSSQYYDDQYYRCEECPQICETCLNDIECLSCRYPYQIFVTSCVLQCKINEYFDEQNQICDLCNPVCKQCQQKNECIHCEQSMFRYLFYNQCLCYDGYYDDNINIECQVCDVLCTKCFGSSNTECNECITVDKVEIVGNTCNCKSEYYFEKSNRTCMQCHNKCVTCFSSSEDSCLSCSSLENRRIDGLHCSCQTGYYELNDICVSCPNIEDSSLYQCYKQCGDNSISWFNQVCSAITCLIGFKNQDNQCFPICGDLIVNGNEECDDGNNILDDGCYNCKFQCPKQCTICNQYTTLPCANVCGDKVISGSEECDDGNLIQFDGCYQCKLECQIQCTQCMYGQCYQCQTYGWIVDIASKTCIENCGDLIVMASEQCDDGYNFDSNDGCYQCKRVCRDDCLKCSSDGLKCLECQVGYQPFDYYCKNICGDGYLAIDPFNRNTEECDDFNSTDFDGCSKVCKFQCQTTLCLTCVNNKCLECVDNYYLDQKKNKCIELCNDDIIVGQEICEDMNSLLYDGCYNCQLSCQSSCQNCSTNGCSSCLQGYQLIGNRCSSICGDGLKVPEEDCDDGNLIPFDGCHGCKYSCNSTCQTCYLGHCLRCQLGYVMYNGLCEKQQTFINNKLQSLNLDVSLNHIVQNQPTKLFNEFCKEAINGTCLVCQDNYYLNSITSICQSLCGDAYINGYEQCDDRKRQSNIICNQCKLCCGENCKVCQIGICIQCDDGYFLQFKTNSCESYAQCNQVGLYYDSINNVCYDQCGDGLISPREQCEDDNDDPYDGCYKCKYSCYPTCPLCILGKCADNGQTCKVGYYFDTQTASCFNVCGDGILAIPDEECDSEILLDDGDYQCVNCEKICNNLCEICDSYKQCIKCKENYELLNQKCYSKELNHQPCLIENCEYCEDSKCIECSIGYAYIPIENVCQTICGDGIIFGKEICDDGNRINGDGCDSHCKPSQNTQCVNNQCIQISHPMPQLKFVKEIDNSQIIYLTYDQQVKLSENYSISIFLDSIKTQINNKVTNVSFSEISALDQESYKYLQIEINIGYEEIIINPIFSIHFTDLNIIINELGMTSIQEDISIQLTSPNVLSEKQKQITQSLIQFSGYQVKIIAGLILLSSFGGKFEIIQNQIDTIQQLYYLKYINTRKGQNLIQFFATFRIIQLTNLYGLIGFNPSNDLFFEFSSQKSEAIFEEDGRNANYLANFIQISTVFALAYLTHLAIQIWINYSMNKIQNFQIQNFNMFLLQGLQKVIRFSIKNCRNNFSEQFKGLFQSLIYEYSISSFLSLIYQDFSSTEGKFSLILNGGVTYLLFYFLLFQKNSDKESRIEFTYSCVQKLLFGVILIVCFKSAILQIQLCALNEFIYFYHLFKLKSDLDKFSLFKKQLKHSNLFIINIMLLLNELYKNDPFKIIQLGWAIIAMMSSVLTMTLVVDVCKILQPFLSKLLDRLKQQRPIFKNHEILDQIQQKNFK</sequence>
<reference evidence="6 7" key="1">
    <citation type="journal article" date="2006" name="Nature">
        <title>Global trends of whole-genome duplications revealed by the ciliate Paramecium tetraurelia.</title>
        <authorList>
            <consortium name="Genoscope"/>
            <person name="Aury J.-M."/>
            <person name="Jaillon O."/>
            <person name="Duret L."/>
            <person name="Noel B."/>
            <person name="Jubin C."/>
            <person name="Porcel B.M."/>
            <person name="Segurens B."/>
            <person name="Daubin V."/>
            <person name="Anthouard V."/>
            <person name="Aiach N."/>
            <person name="Arnaiz O."/>
            <person name="Billaut A."/>
            <person name="Beisson J."/>
            <person name="Blanc I."/>
            <person name="Bouhouche K."/>
            <person name="Camara F."/>
            <person name="Duharcourt S."/>
            <person name="Guigo R."/>
            <person name="Gogendeau D."/>
            <person name="Katinka M."/>
            <person name="Keller A.-M."/>
            <person name="Kissmehl R."/>
            <person name="Klotz C."/>
            <person name="Koll F."/>
            <person name="Le Moue A."/>
            <person name="Lepere C."/>
            <person name="Malinsky S."/>
            <person name="Nowacki M."/>
            <person name="Nowak J.K."/>
            <person name="Plattner H."/>
            <person name="Poulain J."/>
            <person name="Ruiz F."/>
            <person name="Serrano V."/>
            <person name="Zagulski M."/>
            <person name="Dessen P."/>
            <person name="Betermier M."/>
            <person name="Weissenbach J."/>
            <person name="Scarpelli C."/>
            <person name="Schachter V."/>
            <person name="Sperling L."/>
            <person name="Meyer E."/>
            <person name="Cohen J."/>
            <person name="Wincker P."/>
        </authorList>
    </citation>
    <scope>NUCLEOTIDE SEQUENCE [LARGE SCALE GENOMIC DNA]</scope>
    <source>
        <strain evidence="6 7">Stock d4-2</strain>
    </source>
</reference>
<feature type="domain" description="EGF-like" evidence="5">
    <location>
        <begin position="1214"/>
        <end position="1242"/>
    </location>
</feature>
<dbReference type="RefSeq" id="XP_001458965.1">
    <property type="nucleotide sequence ID" value="XM_001458928.1"/>
</dbReference>
<feature type="domain" description="EGF-like" evidence="5">
    <location>
        <begin position="648"/>
        <end position="677"/>
    </location>
</feature>
<dbReference type="InterPro" id="IPR011936">
    <property type="entry name" value="Myxo_disulph_rpt"/>
</dbReference>
<dbReference type="SMART" id="SM00261">
    <property type="entry name" value="FU"/>
    <property type="match status" value="11"/>
</dbReference>